<sequence>ISNSKSRVNSMTIISLAVRVSRANPPKPTILGIFNVLALLLVLLKLTYSAEDNDYSYFLHPSKTVKEKGGEKAWLFCSLMC</sequence>
<keyword evidence="1" id="KW-1133">Transmembrane helix</keyword>
<feature type="transmembrane region" description="Helical" evidence="1">
    <location>
        <begin position="29"/>
        <end position="48"/>
    </location>
</feature>
<keyword evidence="1" id="KW-0812">Transmembrane</keyword>
<reference evidence="2" key="2">
    <citation type="submission" date="2023-05" db="EMBL/GenBank/DDBJ databases">
        <authorList>
            <person name="Fouks B."/>
        </authorList>
    </citation>
    <scope>NUCLEOTIDE SEQUENCE</scope>
    <source>
        <strain evidence="2">Stay&amp;Tobe</strain>
        <tissue evidence="2">Testes</tissue>
    </source>
</reference>
<evidence type="ECO:0000256" key="1">
    <source>
        <dbReference type="SAM" id="Phobius"/>
    </source>
</evidence>
<reference evidence="2" key="1">
    <citation type="journal article" date="2023" name="IScience">
        <title>Live-bearing cockroach genome reveals convergent evolutionary mechanisms linked to viviparity in insects and beyond.</title>
        <authorList>
            <person name="Fouks B."/>
            <person name="Harrison M.C."/>
            <person name="Mikhailova A.A."/>
            <person name="Marchal E."/>
            <person name="English S."/>
            <person name="Carruthers M."/>
            <person name="Jennings E.C."/>
            <person name="Chiamaka E.L."/>
            <person name="Frigard R.A."/>
            <person name="Pippel M."/>
            <person name="Attardo G.M."/>
            <person name="Benoit J.B."/>
            <person name="Bornberg-Bauer E."/>
            <person name="Tobe S.S."/>
        </authorList>
    </citation>
    <scope>NUCLEOTIDE SEQUENCE</scope>
    <source>
        <strain evidence="2">Stay&amp;Tobe</strain>
    </source>
</reference>
<evidence type="ECO:0000313" key="3">
    <source>
        <dbReference type="Proteomes" id="UP001233999"/>
    </source>
</evidence>
<proteinExistence type="predicted"/>
<evidence type="ECO:0000313" key="2">
    <source>
        <dbReference type="EMBL" id="KAJ9599370.1"/>
    </source>
</evidence>
<gene>
    <name evidence="2" type="ORF">L9F63_010132</name>
</gene>
<dbReference type="Proteomes" id="UP001233999">
    <property type="component" value="Unassembled WGS sequence"/>
</dbReference>
<feature type="non-terminal residue" evidence="2">
    <location>
        <position position="81"/>
    </location>
</feature>
<protein>
    <submittedName>
        <fullName evidence="2">Uncharacterized protein</fullName>
    </submittedName>
</protein>
<accession>A0AAD8AIJ4</accession>
<dbReference type="AlphaFoldDB" id="A0AAD8AIJ4"/>
<comment type="caution">
    <text evidence="2">The sequence shown here is derived from an EMBL/GenBank/DDBJ whole genome shotgun (WGS) entry which is preliminary data.</text>
</comment>
<keyword evidence="3" id="KW-1185">Reference proteome</keyword>
<keyword evidence="1" id="KW-0472">Membrane</keyword>
<organism evidence="2 3">
    <name type="scientific">Diploptera punctata</name>
    <name type="common">Pacific beetle cockroach</name>
    <dbReference type="NCBI Taxonomy" id="6984"/>
    <lineage>
        <taxon>Eukaryota</taxon>
        <taxon>Metazoa</taxon>
        <taxon>Ecdysozoa</taxon>
        <taxon>Arthropoda</taxon>
        <taxon>Hexapoda</taxon>
        <taxon>Insecta</taxon>
        <taxon>Pterygota</taxon>
        <taxon>Neoptera</taxon>
        <taxon>Polyneoptera</taxon>
        <taxon>Dictyoptera</taxon>
        <taxon>Blattodea</taxon>
        <taxon>Blaberoidea</taxon>
        <taxon>Blaberidae</taxon>
        <taxon>Diplopterinae</taxon>
        <taxon>Diploptera</taxon>
    </lineage>
</organism>
<feature type="non-terminal residue" evidence="2">
    <location>
        <position position="1"/>
    </location>
</feature>
<name>A0AAD8AIJ4_DIPPU</name>
<dbReference type="EMBL" id="JASPKZ010000814">
    <property type="protein sequence ID" value="KAJ9599370.1"/>
    <property type="molecule type" value="Genomic_DNA"/>
</dbReference>